<dbReference type="STRING" id="559304.G8YTX8"/>
<evidence type="ECO:0000313" key="5">
    <source>
        <dbReference type="Proteomes" id="UP000005222"/>
    </source>
</evidence>
<feature type="compositionally biased region" description="Basic and acidic residues" evidence="1">
    <location>
        <begin position="192"/>
        <end position="201"/>
    </location>
</feature>
<accession>G8YTX8</accession>
<feature type="domain" description="Oxidoreductase-like" evidence="2">
    <location>
        <begin position="113"/>
        <end position="157"/>
    </location>
</feature>
<dbReference type="FunCoup" id="G8YTX8">
    <property type="interactions" value="90"/>
</dbReference>
<name>G8YTX8_PICSO</name>
<sequence>MTVLVNMTVFKRVLMGQGAKRALSKQSSVKSSYDFYDLVCRTPTHPREPIEAALMSENQRRALKKHTKTKYEGNYAADEEVSGEERIAKVFGGRIKGESPRATSRLNRGEPRVIAGITVPDKPPEPDNCCMSGCTNCVWEIFNDDIKYWNDKRKEAAAKLKKHGGRWPEDFHAPVKYLSKENLPESLLNKGHSAEQEKSTNESDDMWGNIPVTIRVFAETEKRLKEKQKRRRKVDSRESVAT</sequence>
<evidence type="ECO:0000313" key="4">
    <source>
        <dbReference type="EMBL" id="CCE73379.1"/>
    </source>
</evidence>
<protein>
    <submittedName>
        <fullName evidence="4">Piso0_000412 protein</fullName>
    </submittedName>
</protein>
<proteinExistence type="predicted"/>
<reference evidence="5" key="2">
    <citation type="journal article" date="2012" name="G3 (Bethesda)">
        <title>Pichia sorbitophila, an interspecies yeast hybrid reveals early steps of genome resolution following polyploidization.</title>
        <authorList>
            <person name="Leh Louis V."/>
            <person name="Despons L."/>
            <person name="Friedrich A."/>
            <person name="Martin T."/>
            <person name="Durrens P."/>
            <person name="Casaregola S."/>
            <person name="Neuveglise C."/>
            <person name="Fairhead C."/>
            <person name="Marck C."/>
            <person name="Cruz J.A."/>
            <person name="Straub M.L."/>
            <person name="Kugler V."/>
            <person name="Sacerdot C."/>
            <person name="Uzunov Z."/>
            <person name="Thierry A."/>
            <person name="Weiss S."/>
            <person name="Bleykasten C."/>
            <person name="De Montigny J."/>
            <person name="Jacques N."/>
            <person name="Jung P."/>
            <person name="Lemaire M."/>
            <person name="Mallet S."/>
            <person name="Morel G."/>
            <person name="Richard G.F."/>
            <person name="Sarkar A."/>
            <person name="Savel G."/>
            <person name="Schacherer J."/>
            <person name="Seret M.L."/>
            <person name="Talla E."/>
            <person name="Samson G."/>
            <person name="Jubin C."/>
            <person name="Poulain J."/>
            <person name="Vacherie B."/>
            <person name="Barbe V."/>
            <person name="Pelletier E."/>
            <person name="Sherman D.J."/>
            <person name="Westhof E."/>
            <person name="Weissenbach J."/>
            <person name="Baret P.V."/>
            <person name="Wincker P."/>
            <person name="Gaillardin C."/>
            <person name="Dujon B."/>
            <person name="Souciet J.L."/>
        </authorList>
    </citation>
    <scope>NUCLEOTIDE SEQUENCE [LARGE SCALE GENOMIC DNA]</scope>
    <source>
        <strain evidence="5">ATCC MYA-4447 / BCRC 22081 / CBS 7064 / NBRC 10061 / NRRL Y-12695</strain>
    </source>
</reference>
<reference evidence="4" key="1">
    <citation type="submission" date="2011-10" db="EMBL/GenBank/DDBJ databases">
        <authorList>
            <person name="Genoscope - CEA"/>
        </authorList>
    </citation>
    <scope>NUCLEOTIDE SEQUENCE</scope>
    <source>
        <strain evidence="4">CBS 7064</strain>
    </source>
</reference>
<dbReference type="InParanoid" id="G8YTX8"/>
<dbReference type="Proteomes" id="UP000005222">
    <property type="component" value="Chromosome B"/>
</dbReference>
<evidence type="ECO:0000313" key="3">
    <source>
        <dbReference type="EMBL" id="CCE72818.1"/>
    </source>
</evidence>
<dbReference type="GO" id="GO:0005739">
    <property type="term" value="C:mitochondrion"/>
    <property type="evidence" value="ECO:0007669"/>
    <property type="project" value="TreeGrafter"/>
</dbReference>
<dbReference type="Pfam" id="PF09791">
    <property type="entry name" value="Oxidored-like"/>
    <property type="match status" value="1"/>
</dbReference>
<keyword evidence="5" id="KW-1185">Reference proteome</keyword>
<dbReference type="OrthoDB" id="10064411at2759"/>
<dbReference type="InterPro" id="IPR019180">
    <property type="entry name" value="Oxidoreductase-like_N"/>
</dbReference>
<dbReference type="OMA" id="NEDVKEW"/>
<dbReference type="PANTHER" id="PTHR21193">
    <property type="entry name" value="OXIDOREDUCTASE-LIKE DOMAIN-CONTAINING PROTEIN 1"/>
    <property type="match status" value="1"/>
</dbReference>
<dbReference type="EMBL" id="FO082059">
    <property type="protein sequence ID" value="CCE72818.1"/>
    <property type="molecule type" value="Genomic_DNA"/>
</dbReference>
<dbReference type="HOGENOM" id="CLU_062297_1_1_1"/>
<feature type="region of interest" description="Disordered" evidence="1">
    <location>
        <begin position="187"/>
        <end position="207"/>
    </location>
</feature>
<organism evidence="4 5">
    <name type="scientific">Pichia sorbitophila (strain ATCC MYA-4447 / BCRC 22081 / CBS 7064 / NBRC 10061 / NRRL Y-12695)</name>
    <name type="common">Hybrid yeast</name>
    <dbReference type="NCBI Taxonomy" id="559304"/>
    <lineage>
        <taxon>Eukaryota</taxon>
        <taxon>Fungi</taxon>
        <taxon>Dikarya</taxon>
        <taxon>Ascomycota</taxon>
        <taxon>Saccharomycotina</taxon>
        <taxon>Pichiomycetes</taxon>
        <taxon>Debaryomycetaceae</taxon>
        <taxon>Millerozyma</taxon>
    </lineage>
</organism>
<dbReference type="EMBL" id="FO082058">
    <property type="protein sequence ID" value="CCE73379.1"/>
    <property type="molecule type" value="Genomic_DNA"/>
</dbReference>
<evidence type="ECO:0000259" key="2">
    <source>
        <dbReference type="Pfam" id="PF09791"/>
    </source>
</evidence>
<evidence type="ECO:0000256" key="1">
    <source>
        <dbReference type="SAM" id="MobiDB-lite"/>
    </source>
</evidence>
<gene>
    <name evidence="4" type="primary">Piso0_000412</name>
    <name evidence="3" type="ORF">GNLVRS01_PISO0A08778g</name>
    <name evidence="4" type="ORF">GNLVRS01_PISO0B08845g</name>
</gene>
<dbReference type="eggNOG" id="KOG4690">
    <property type="taxonomic scope" value="Eukaryota"/>
</dbReference>
<dbReference type="InterPro" id="IPR039251">
    <property type="entry name" value="OXLD1"/>
</dbReference>
<dbReference type="AlphaFoldDB" id="G8YTX8"/>
<dbReference type="PANTHER" id="PTHR21193:SF3">
    <property type="entry name" value="OXIDOREDUCTASE-LIKE DOMAIN-CONTAINING PROTEIN 1"/>
    <property type="match status" value="1"/>
</dbReference>
<dbReference type="Proteomes" id="UP000005222">
    <property type="component" value="Chromosome A"/>
</dbReference>